<evidence type="ECO:0000256" key="1">
    <source>
        <dbReference type="SAM" id="MobiDB-lite"/>
    </source>
</evidence>
<evidence type="ECO:0000313" key="2">
    <source>
        <dbReference type="EMBL" id="UGS24974.1"/>
    </source>
</evidence>
<name>A0ABY3RMQ3_9MICO</name>
<feature type="region of interest" description="Disordered" evidence="1">
    <location>
        <begin position="24"/>
        <end position="47"/>
    </location>
</feature>
<dbReference type="RefSeq" id="WP_231818848.1">
    <property type="nucleotide sequence ID" value="NZ_CP082781.1"/>
</dbReference>
<proteinExistence type="predicted"/>
<dbReference type="EMBL" id="CP082781">
    <property type="protein sequence ID" value="UGS24974.1"/>
    <property type="molecule type" value="Genomic_DNA"/>
</dbReference>
<gene>
    <name evidence="2" type="ORF">K8F61_09640</name>
</gene>
<feature type="compositionally biased region" description="Basic and acidic residues" evidence="1">
    <location>
        <begin position="33"/>
        <end position="47"/>
    </location>
</feature>
<accession>A0ABY3RMQ3</accession>
<keyword evidence="3" id="KW-1185">Reference proteome</keyword>
<reference evidence="2 3" key="1">
    <citation type="submission" date="2023-01" db="EMBL/GenBank/DDBJ databases">
        <title>Characterization of estradiol degrading bacteria Microbacterium sp. MZT7 and reveal degrading genes through genome analysis.</title>
        <authorList>
            <person name="Hao P."/>
            <person name="Gao Y."/>
        </authorList>
    </citation>
    <scope>NUCLEOTIDE SEQUENCE [LARGE SCALE GENOMIC DNA]</scope>
    <source>
        <strain evidence="2 3">MZT7</strain>
    </source>
</reference>
<protein>
    <submittedName>
        <fullName evidence="2">Uncharacterized protein</fullName>
    </submittedName>
</protein>
<sequence>MMLGWTTTLRGACELVHQEELASMGPGWSTDEAVTRRQEQEGAREQGARWVASITEKYRPA</sequence>
<organism evidence="2 3">
    <name type="scientific">Microbacterium resistens</name>
    <dbReference type="NCBI Taxonomy" id="156977"/>
    <lineage>
        <taxon>Bacteria</taxon>
        <taxon>Bacillati</taxon>
        <taxon>Actinomycetota</taxon>
        <taxon>Actinomycetes</taxon>
        <taxon>Micrococcales</taxon>
        <taxon>Microbacteriaceae</taxon>
        <taxon>Microbacterium</taxon>
    </lineage>
</organism>
<evidence type="ECO:0000313" key="3">
    <source>
        <dbReference type="Proteomes" id="UP001199642"/>
    </source>
</evidence>
<dbReference type="Proteomes" id="UP001199642">
    <property type="component" value="Chromosome"/>
</dbReference>